<dbReference type="InterPro" id="IPR025480">
    <property type="entry name" value="DUF4330"/>
</dbReference>
<dbReference type="EMBL" id="PIUK01000011">
    <property type="protein sequence ID" value="MBY6275061.1"/>
    <property type="molecule type" value="Genomic_DNA"/>
</dbReference>
<dbReference type="AlphaFoldDB" id="A0A953LGA7"/>
<reference evidence="1" key="1">
    <citation type="submission" date="2017-11" db="EMBL/GenBank/DDBJ databases">
        <title>Three new genomes from thermophilic consortium.</title>
        <authorList>
            <person name="Quaggio R."/>
            <person name="Amgarten D."/>
            <person name="Setubal J.C."/>
        </authorList>
    </citation>
    <scope>NUCLEOTIDE SEQUENCE</scope>
    <source>
        <strain evidence="1">ZCTH01-B2</strain>
    </source>
</reference>
<name>A0A953LGA7_SYMTR</name>
<gene>
    <name evidence="1" type="ORF">CWE10_02435</name>
</gene>
<accession>A0A953LGA7</accession>
<sequence length="165" mass="17951">MLIDNKGRLFGKINLLDLVVLLGILAVAGRFAYGALTGPAATPTGQDQVIEMTLRIPAVTQWTIDAIQVGDEVYDSKSNTHMGKIVDAWWEPAIVVREMPDGIVPHESDTHFDLYVTVRGPARVSPNGVTMSGIEVKVGRTNQYKSAFWAATGTTVAFDLNPPER</sequence>
<dbReference type="RefSeq" id="WP_273377747.1">
    <property type="nucleotide sequence ID" value="NZ_PIUK01000011.1"/>
</dbReference>
<proteinExistence type="predicted"/>
<protein>
    <recommendedName>
        <fullName evidence="3">DUF4330 domain-containing protein</fullName>
    </recommendedName>
</protein>
<dbReference type="Proteomes" id="UP000732377">
    <property type="component" value="Unassembled WGS sequence"/>
</dbReference>
<evidence type="ECO:0000313" key="1">
    <source>
        <dbReference type="EMBL" id="MBY6275061.1"/>
    </source>
</evidence>
<evidence type="ECO:0008006" key="3">
    <source>
        <dbReference type="Google" id="ProtNLM"/>
    </source>
</evidence>
<comment type="caution">
    <text evidence="1">The sequence shown here is derived from an EMBL/GenBank/DDBJ whole genome shotgun (WGS) entry which is preliminary data.</text>
</comment>
<organism evidence="1 2">
    <name type="scientific">Symbiobacterium thermophilum</name>
    <dbReference type="NCBI Taxonomy" id="2734"/>
    <lineage>
        <taxon>Bacteria</taxon>
        <taxon>Bacillati</taxon>
        <taxon>Bacillota</taxon>
        <taxon>Clostridia</taxon>
        <taxon>Eubacteriales</taxon>
        <taxon>Symbiobacteriaceae</taxon>
        <taxon>Symbiobacterium</taxon>
    </lineage>
</organism>
<evidence type="ECO:0000313" key="2">
    <source>
        <dbReference type="Proteomes" id="UP000732377"/>
    </source>
</evidence>
<dbReference type="Pfam" id="PF14221">
    <property type="entry name" value="DUF4330"/>
    <property type="match status" value="1"/>
</dbReference>